<feature type="domain" description="EamA" evidence="2">
    <location>
        <begin position="2"/>
        <end position="137"/>
    </location>
</feature>
<feature type="transmembrane region" description="Helical" evidence="1">
    <location>
        <begin position="61"/>
        <end position="86"/>
    </location>
</feature>
<evidence type="ECO:0000259" key="2">
    <source>
        <dbReference type="Pfam" id="PF00892"/>
    </source>
</evidence>
<reference evidence="3 4" key="1">
    <citation type="journal article" date="2019" name="J. Oral Microbiol.">
        <title>Role of OmpA1 and OmpA2 in Aggregatibacter actinomycetemcomitans and Aggregatibacter aphrophilus serum resistance.</title>
        <authorList>
            <person name="Lindholm M."/>
            <person name="Min Aung K."/>
            <person name="Nyunt Wai S."/>
            <person name="Oscarsson J."/>
        </authorList>
    </citation>
    <scope>NUCLEOTIDE SEQUENCE [LARGE SCALE GENOMIC DNA]</scope>
    <source>
        <strain evidence="3 4">HK83</strain>
    </source>
</reference>
<feature type="transmembrane region" description="Helical" evidence="1">
    <location>
        <begin position="92"/>
        <end position="111"/>
    </location>
</feature>
<organism evidence="3 4">
    <name type="scientific">Aggregatibacter aphrophilus</name>
    <name type="common">Haemophilus aphrophilus</name>
    <dbReference type="NCBI Taxonomy" id="732"/>
    <lineage>
        <taxon>Bacteria</taxon>
        <taxon>Pseudomonadati</taxon>
        <taxon>Pseudomonadota</taxon>
        <taxon>Gammaproteobacteria</taxon>
        <taxon>Pasteurellales</taxon>
        <taxon>Pasteurellaceae</taxon>
        <taxon>Aggregatibacter</taxon>
    </lineage>
</organism>
<dbReference type="SUPFAM" id="SSF103481">
    <property type="entry name" value="Multidrug resistance efflux transporter EmrE"/>
    <property type="match status" value="1"/>
</dbReference>
<proteinExistence type="predicted"/>
<keyword evidence="1" id="KW-0812">Transmembrane</keyword>
<dbReference type="PANTHER" id="PTHR22911:SF137">
    <property type="entry name" value="SOLUTE CARRIER FAMILY 35 MEMBER G2-RELATED"/>
    <property type="match status" value="1"/>
</dbReference>
<keyword evidence="1" id="KW-0472">Membrane</keyword>
<dbReference type="EMBL" id="QMGS01000037">
    <property type="protein sequence ID" value="RMW89165.1"/>
    <property type="molecule type" value="Genomic_DNA"/>
</dbReference>
<dbReference type="PANTHER" id="PTHR22911">
    <property type="entry name" value="ACYL-MALONYL CONDENSING ENZYME-RELATED"/>
    <property type="match status" value="1"/>
</dbReference>
<comment type="caution">
    <text evidence="3">The sequence shown here is derived from an EMBL/GenBank/DDBJ whole genome shotgun (WGS) entry which is preliminary data.</text>
</comment>
<keyword evidence="4" id="KW-1185">Reference proteome</keyword>
<feature type="transmembrane region" description="Helical" evidence="1">
    <location>
        <begin position="118"/>
        <end position="137"/>
    </location>
</feature>
<feature type="transmembrane region" description="Helical" evidence="1">
    <location>
        <begin position="31"/>
        <end position="49"/>
    </location>
</feature>
<dbReference type="Proteomes" id="UP000274211">
    <property type="component" value="Unassembled WGS sequence"/>
</dbReference>
<name>A0ABX9VW74_AGGAP</name>
<sequence length="138" mass="14834">MNWVWFAIGSAFFAGLTAIWGKLGVEGLNSNLATFIRTVVILFVVMAIISMRNEWQLPQHIAVKPVIFLILSGIATGLSWLCYYRALQLAPASWVAPIDKLSVVIAIILGVTVLGEPISAKLLIGAGLILSGVLVLAF</sequence>
<keyword evidence="1" id="KW-1133">Transmembrane helix</keyword>
<dbReference type="RefSeq" id="WP_050694118.1">
    <property type="nucleotide sequence ID" value="NZ_CP012067.1"/>
</dbReference>
<evidence type="ECO:0000313" key="4">
    <source>
        <dbReference type="Proteomes" id="UP000274211"/>
    </source>
</evidence>
<dbReference type="Gene3D" id="1.10.3730.20">
    <property type="match status" value="1"/>
</dbReference>
<dbReference type="InterPro" id="IPR000620">
    <property type="entry name" value="EamA_dom"/>
</dbReference>
<accession>A0ABX9VW74</accession>
<dbReference type="Pfam" id="PF00892">
    <property type="entry name" value="EamA"/>
    <property type="match status" value="1"/>
</dbReference>
<protein>
    <submittedName>
        <fullName evidence="3">EamA family transporter</fullName>
    </submittedName>
</protein>
<evidence type="ECO:0000256" key="1">
    <source>
        <dbReference type="SAM" id="Phobius"/>
    </source>
</evidence>
<gene>
    <name evidence="3" type="ORF">DOL88_03330</name>
</gene>
<dbReference type="InterPro" id="IPR037185">
    <property type="entry name" value="EmrE-like"/>
</dbReference>
<evidence type="ECO:0000313" key="3">
    <source>
        <dbReference type="EMBL" id="RMW89165.1"/>
    </source>
</evidence>